<protein>
    <recommendedName>
        <fullName evidence="1">Reverse transcriptase domain-containing protein</fullName>
    </recommendedName>
</protein>
<accession>A0A7N2M7X7</accession>
<dbReference type="SUPFAM" id="SSF56672">
    <property type="entry name" value="DNA/RNA polymerases"/>
    <property type="match status" value="1"/>
</dbReference>
<dbReference type="CDD" id="cd01647">
    <property type="entry name" value="RT_LTR"/>
    <property type="match status" value="1"/>
</dbReference>
<evidence type="ECO:0000313" key="2">
    <source>
        <dbReference type="EnsemblPlants" id="QL07p038177:mrna:CDS:1"/>
    </source>
</evidence>
<dbReference type="EMBL" id="LRBV02000007">
    <property type="status" value="NOT_ANNOTATED_CDS"/>
    <property type="molecule type" value="Genomic_DNA"/>
</dbReference>
<dbReference type="Gramene" id="QL07p038177:mrna">
    <property type="protein sequence ID" value="QL07p038177:mrna:CDS:1"/>
    <property type="gene ID" value="QL07p038177"/>
</dbReference>
<dbReference type="PANTHER" id="PTHR33064">
    <property type="entry name" value="POL PROTEIN"/>
    <property type="match status" value="1"/>
</dbReference>
<sequence>MNPEHLVLATQELSTLLSEGLIEPTTSPWACEAFYVNKHVEQVRGKLRLVINYQDLNHFLADDKFPLPNKSALFQHLSNAKVFSKFDLKAGFWQLGIHPEERYKTAFCIPDHHYQWTVMPFGLKNAPSQFQKAMVMLFQPLLTNALIYVDDILLFSKDEESHAKLLAEFYSLVKSQGIMLLEKKMVIGQSSIDFLGVNISDGKYTLQPHIAVSLSEFLDKLTSAKQIQQFLGIVNYMSDFIPKVSKYRNCLAQLLKKSPPEWNSAHTEAVQQLKRLSEKLPPLQIPGPGKRVLQTDASDEYWAAALFEEIDGKRSICGYKSGAFKPSELHYHSTFKEILAVKHGIEKFQFHLLGHHFLVEMDMSSFPKTLQFKRKMLPHPQLLRWSNWFSQWSFQVKHIKGKDNLLTDYLSRKPPALNTMILSPPLCVYPVTDPSSSTSLPPNDILSMIEDLPSEIKDQIKTLTLKARTQRIIKALHDYLKRCQPHFLAIFPDINQPWKTPFAFWITNWTVAHYLYMWYLLNEYYLCLHFEPEFYAYIFPRENRYFHKFWFEILKNDAHDGQWTRYLTTEHPRFGRKITSACVIAKLNSKKDIRTEGIFHPAEIHWVINPDGTPHTHRDPSWVSRYHALTMTESLNKGIFPEIVPMDPEVCRQQWPHDDHWEMPNPLIGFDDPYYHNHDPDVNIEEDEWFQGRDGWD</sequence>
<dbReference type="CDD" id="cd09274">
    <property type="entry name" value="RNase_HI_RT_Ty3"/>
    <property type="match status" value="1"/>
</dbReference>
<organism evidence="2 3">
    <name type="scientific">Quercus lobata</name>
    <name type="common">Valley oak</name>
    <dbReference type="NCBI Taxonomy" id="97700"/>
    <lineage>
        <taxon>Eukaryota</taxon>
        <taxon>Viridiplantae</taxon>
        <taxon>Streptophyta</taxon>
        <taxon>Embryophyta</taxon>
        <taxon>Tracheophyta</taxon>
        <taxon>Spermatophyta</taxon>
        <taxon>Magnoliopsida</taxon>
        <taxon>eudicotyledons</taxon>
        <taxon>Gunneridae</taxon>
        <taxon>Pentapetalae</taxon>
        <taxon>rosids</taxon>
        <taxon>fabids</taxon>
        <taxon>Fagales</taxon>
        <taxon>Fagaceae</taxon>
        <taxon>Quercus</taxon>
    </lineage>
</organism>
<dbReference type="InterPro" id="IPR000477">
    <property type="entry name" value="RT_dom"/>
</dbReference>
<dbReference type="PROSITE" id="PS50878">
    <property type="entry name" value="RT_POL"/>
    <property type="match status" value="1"/>
</dbReference>
<name>A0A7N2M7X7_QUELO</name>
<dbReference type="InterPro" id="IPR051320">
    <property type="entry name" value="Viral_Replic_Matur_Polypro"/>
</dbReference>
<evidence type="ECO:0000259" key="1">
    <source>
        <dbReference type="PROSITE" id="PS50878"/>
    </source>
</evidence>
<proteinExistence type="predicted"/>
<dbReference type="InterPro" id="IPR043128">
    <property type="entry name" value="Rev_trsase/Diguanyl_cyclase"/>
</dbReference>
<dbReference type="InterPro" id="IPR043502">
    <property type="entry name" value="DNA/RNA_pol_sf"/>
</dbReference>
<dbReference type="EnsemblPlants" id="QL07p038177:mrna">
    <property type="protein sequence ID" value="QL07p038177:mrna:CDS:1"/>
    <property type="gene ID" value="QL07p038177"/>
</dbReference>
<dbReference type="Gene3D" id="3.10.10.10">
    <property type="entry name" value="HIV Type 1 Reverse Transcriptase, subunit A, domain 1"/>
    <property type="match status" value="1"/>
</dbReference>
<dbReference type="InParanoid" id="A0A7N2M7X7"/>
<dbReference type="OMA" id="CAMEKTH"/>
<dbReference type="Pfam" id="PF00078">
    <property type="entry name" value="RVT_1"/>
    <property type="match status" value="1"/>
</dbReference>
<reference evidence="2" key="2">
    <citation type="submission" date="2021-01" db="UniProtKB">
        <authorList>
            <consortium name="EnsemblPlants"/>
        </authorList>
    </citation>
    <scope>IDENTIFICATION</scope>
</reference>
<dbReference type="AlphaFoldDB" id="A0A7N2M7X7"/>
<dbReference type="Gene3D" id="3.30.70.270">
    <property type="match status" value="2"/>
</dbReference>
<dbReference type="InterPro" id="IPR041577">
    <property type="entry name" value="RT_RNaseH_2"/>
</dbReference>
<evidence type="ECO:0000313" key="3">
    <source>
        <dbReference type="Proteomes" id="UP000594261"/>
    </source>
</evidence>
<dbReference type="PANTHER" id="PTHR33064:SF37">
    <property type="entry name" value="RIBONUCLEASE H"/>
    <property type="match status" value="1"/>
</dbReference>
<keyword evidence="3" id="KW-1185">Reference proteome</keyword>
<feature type="domain" description="Reverse transcriptase" evidence="1">
    <location>
        <begin position="1"/>
        <end position="199"/>
    </location>
</feature>
<dbReference type="Pfam" id="PF17919">
    <property type="entry name" value="RT_RNaseH_2"/>
    <property type="match status" value="1"/>
</dbReference>
<reference evidence="2 3" key="1">
    <citation type="journal article" date="2016" name="G3 (Bethesda)">
        <title>First Draft Assembly and Annotation of the Genome of a California Endemic Oak Quercus lobata Nee (Fagaceae).</title>
        <authorList>
            <person name="Sork V.L."/>
            <person name="Fitz-Gibbon S.T."/>
            <person name="Puiu D."/>
            <person name="Crepeau M."/>
            <person name="Gugger P.F."/>
            <person name="Sherman R."/>
            <person name="Stevens K."/>
            <person name="Langley C.H."/>
            <person name="Pellegrini M."/>
            <person name="Salzberg S.L."/>
        </authorList>
    </citation>
    <scope>NUCLEOTIDE SEQUENCE [LARGE SCALE GENOMIC DNA]</scope>
    <source>
        <strain evidence="2 3">cv. SW786</strain>
    </source>
</reference>
<dbReference type="Proteomes" id="UP000594261">
    <property type="component" value="Chromosome 7"/>
</dbReference>